<sequence length="34" mass="4394">MRTFLTLIGWEIVRPWIKRSGAFLLRWYWRKTRR</sequence>
<evidence type="ECO:0000313" key="2">
    <source>
        <dbReference type="Proteomes" id="UP001259347"/>
    </source>
</evidence>
<comment type="caution">
    <text evidence="1">The sequence shown here is derived from an EMBL/GenBank/DDBJ whole genome shotgun (WGS) entry which is preliminary data.</text>
</comment>
<protein>
    <submittedName>
        <fullName evidence="1">Uncharacterized protein</fullName>
    </submittedName>
</protein>
<name>A0ABU1SDH1_9MICO</name>
<proteinExistence type="predicted"/>
<keyword evidence="2" id="KW-1185">Reference proteome</keyword>
<dbReference type="EMBL" id="JAVDUM010000009">
    <property type="protein sequence ID" value="MDR6867655.1"/>
    <property type="molecule type" value="Genomic_DNA"/>
</dbReference>
<accession>A0ABU1SDH1</accession>
<dbReference type="Proteomes" id="UP001259347">
    <property type="component" value="Unassembled WGS sequence"/>
</dbReference>
<organism evidence="1 2">
    <name type="scientific">Microbacterium resistens</name>
    <dbReference type="NCBI Taxonomy" id="156977"/>
    <lineage>
        <taxon>Bacteria</taxon>
        <taxon>Bacillati</taxon>
        <taxon>Actinomycetota</taxon>
        <taxon>Actinomycetes</taxon>
        <taxon>Micrococcales</taxon>
        <taxon>Microbacteriaceae</taxon>
        <taxon>Microbacterium</taxon>
    </lineage>
</organism>
<evidence type="ECO:0000313" key="1">
    <source>
        <dbReference type="EMBL" id="MDR6867655.1"/>
    </source>
</evidence>
<gene>
    <name evidence="1" type="ORF">J2Y69_002259</name>
</gene>
<reference evidence="1 2" key="1">
    <citation type="submission" date="2023-07" db="EMBL/GenBank/DDBJ databases">
        <title>Sorghum-associated microbial communities from plants grown in Nebraska, USA.</title>
        <authorList>
            <person name="Schachtman D."/>
        </authorList>
    </citation>
    <scope>NUCLEOTIDE SEQUENCE [LARGE SCALE GENOMIC DNA]</scope>
    <source>
        <strain evidence="1 2">2980</strain>
    </source>
</reference>